<dbReference type="EMBL" id="FQZU01000008">
    <property type="protein sequence ID" value="SHJ53248.1"/>
    <property type="molecule type" value="Genomic_DNA"/>
</dbReference>
<reference evidence="2" key="1">
    <citation type="submission" date="2016-11" db="EMBL/GenBank/DDBJ databases">
        <authorList>
            <person name="Varghese N."/>
            <person name="Submissions S."/>
        </authorList>
    </citation>
    <scope>NUCLEOTIDE SEQUENCE [LARGE SCALE GENOMIC DNA]</scope>
    <source>
        <strain evidence="2">DSM 16219</strain>
    </source>
</reference>
<dbReference type="AlphaFoldDB" id="A0A1M6K2T6"/>
<keyword evidence="2" id="KW-1185">Reference proteome</keyword>
<dbReference type="Proteomes" id="UP000183994">
    <property type="component" value="Unassembled WGS sequence"/>
</dbReference>
<accession>A0A1M6K2T6</accession>
<evidence type="ECO:0000313" key="2">
    <source>
        <dbReference type="Proteomes" id="UP000183994"/>
    </source>
</evidence>
<protein>
    <submittedName>
        <fullName evidence="1">TIGR02757 family protein</fullName>
    </submittedName>
</protein>
<dbReference type="Pfam" id="PF09674">
    <property type="entry name" value="DUF2400"/>
    <property type="match status" value="1"/>
</dbReference>
<organism evidence="1 2">
    <name type="scientific">Desulfatibacillum alkenivorans DSM 16219</name>
    <dbReference type="NCBI Taxonomy" id="1121393"/>
    <lineage>
        <taxon>Bacteria</taxon>
        <taxon>Pseudomonadati</taxon>
        <taxon>Thermodesulfobacteriota</taxon>
        <taxon>Desulfobacteria</taxon>
        <taxon>Desulfobacterales</taxon>
        <taxon>Desulfatibacillaceae</taxon>
        <taxon>Desulfatibacillum</taxon>
    </lineage>
</organism>
<dbReference type="RefSeq" id="WP_073475129.1">
    <property type="nucleotide sequence ID" value="NZ_FQZU01000008.1"/>
</dbReference>
<proteinExistence type="predicted"/>
<dbReference type="InterPro" id="IPR014127">
    <property type="entry name" value="CHP02757"/>
</dbReference>
<evidence type="ECO:0000313" key="1">
    <source>
        <dbReference type="EMBL" id="SHJ53248.1"/>
    </source>
</evidence>
<dbReference type="STRING" id="1121393.SAMN02745216_01848"/>
<sequence length="255" mass="28782">MKSDKKTLESAYKKYNRPEYLSTDPLEFVHFFPDLRDREIVALLAASLAYGRVALIRRSISLVLDLLGPRPAEFLAACSQSALPCLFEGFCHRFCKADHLAALFRAVKRLNQDYGSLERAYAQGASPDHEHVMPSMAAFYDLMMKAGLEGAGHLVPDPSKGSACKRMNLFLRWIVRKDDVDPGGWTCVHPRQLIVPMDVHMGRICRSLKLTSRKQNDLKTALEASRAFGEICPEDPVRYDFALTRISMAEPELFM</sequence>
<gene>
    <name evidence="1" type="ORF">SAMN02745216_01848</name>
</gene>
<dbReference type="NCBIfam" id="TIGR02757">
    <property type="entry name" value="TIGR02757 family protein"/>
    <property type="match status" value="1"/>
</dbReference>
<name>A0A1M6K2T6_9BACT</name>